<reference evidence="1 2" key="1">
    <citation type="submission" date="2023-08" db="EMBL/GenBank/DDBJ databases">
        <title>Nocardioides seae sp. nov., a bacterium isolated from a soil.</title>
        <authorList>
            <person name="Wang X."/>
        </authorList>
    </citation>
    <scope>NUCLEOTIDE SEQUENCE [LARGE SCALE GENOMIC DNA]</scope>
    <source>
        <strain evidence="1 2">YZH12</strain>
    </source>
</reference>
<keyword evidence="2" id="KW-1185">Reference proteome</keyword>
<organism evidence="1 2">
    <name type="scientific">Nocardioides imazamoxiresistens</name>
    <dbReference type="NCBI Taxonomy" id="3231893"/>
    <lineage>
        <taxon>Bacteria</taxon>
        <taxon>Bacillati</taxon>
        <taxon>Actinomycetota</taxon>
        <taxon>Actinomycetes</taxon>
        <taxon>Propionibacteriales</taxon>
        <taxon>Nocardioidaceae</taxon>
        <taxon>Nocardioides</taxon>
    </lineage>
</organism>
<gene>
    <name evidence="1" type="ORF">RDV89_08210</name>
</gene>
<comment type="caution">
    <text evidence="1">The sequence shown here is derived from an EMBL/GenBank/DDBJ whole genome shotgun (WGS) entry which is preliminary data.</text>
</comment>
<evidence type="ECO:0008006" key="3">
    <source>
        <dbReference type="Google" id="ProtNLM"/>
    </source>
</evidence>
<proteinExistence type="predicted"/>
<name>A0ABU3PUY8_9ACTN</name>
<dbReference type="RefSeq" id="WP_315732474.1">
    <property type="nucleotide sequence ID" value="NZ_JAVYII010000003.1"/>
</dbReference>
<protein>
    <recommendedName>
        <fullName evidence="3">PE domain-containing protein</fullName>
    </recommendedName>
</protein>
<accession>A0ABU3PUY8</accession>
<evidence type="ECO:0000313" key="2">
    <source>
        <dbReference type="Proteomes" id="UP001268542"/>
    </source>
</evidence>
<sequence>MSGEPNIAVEQFVIDQVERELAQLLSDVAAATAAAGGASSGVFGPTAAAQVARYHRDGAHVAETDLLQTIDVDTQGVLAAFRGTVEEFGRTDEAIAYAIQQAVNTVSAVFNPGAAAATYIRPGNGPQAV</sequence>
<evidence type="ECO:0000313" key="1">
    <source>
        <dbReference type="EMBL" id="MDT9593047.1"/>
    </source>
</evidence>
<dbReference type="EMBL" id="JAVYII010000003">
    <property type="protein sequence ID" value="MDT9593047.1"/>
    <property type="molecule type" value="Genomic_DNA"/>
</dbReference>
<dbReference type="Proteomes" id="UP001268542">
    <property type="component" value="Unassembled WGS sequence"/>
</dbReference>